<feature type="transmembrane region" description="Helical" evidence="2">
    <location>
        <begin position="77"/>
        <end position="102"/>
    </location>
</feature>
<comment type="caution">
    <text evidence="3">The sequence shown here is derived from an EMBL/GenBank/DDBJ whole genome shotgun (WGS) entry which is preliminary data.</text>
</comment>
<feature type="transmembrane region" description="Helical" evidence="2">
    <location>
        <begin position="108"/>
        <end position="130"/>
    </location>
</feature>
<dbReference type="OrthoDB" id="3928876at2759"/>
<feature type="region of interest" description="Disordered" evidence="1">
    <location>
        <begin position="171"/>
        <end position="253"/>
    </location>
</feature>
<dbReference type="EMBL" id="RZGK01000012">
    <property type="protein sequence ID" value="KAF9695161.1"/>
    <property type="molecule type" value="Genomic_DNA"/>
</dbReference>
<accession>A0A8H7J0X7</accession>
<name>A0A8H7J0X7_9PLEO</name>
<dbReference type="AlphaFoldDB" id="A0A8H7J0X7"/>
<gene>
    <name evidence="3" type="ORF">EKO04_006900</name>
</gene>
<keyword evidence="4" id="KW-1185">Reference proteome</keyword>
<feature type="transmembrane region" description="Helical" evidence="2">
    <location>
        <begin position="49"/>
        <end position="70"/>
    </location>
</feature>
<keyword evidence="2" id="KW-0472">Membrane</keyword>
<protein>
    <submittedName>
        <fullName evidence="3">Uncharacterized protein</fullName>
    </submittedName>
</protein>
<keyword evidence="2" id="KW-1133">Transmembrane helix</keyword>
<dbReference type="Pfam" id="PF16015">
    <property type="entry name" value="Promethin"/>
    <property type="match status" value="1"/>
</dbReference>
<reference evidence="3" key="1">
    <citation type="submission" date="2018-12" db="EMBL/GenBank/DDBJ databases">
        <authorList>
            <person name="Syme R.A."/>
            <person name="Farfan-Caceres L."/>
            <person name="Lichtenzveig J."/>
        </authorList>
    </citation>
    <scope>NUCLEOTIDE SEQUENCE</scope>
    <source>
        <strain evidence="3">Al4</strain>
    </source>
</reference>
<organism evidence="3 4">
    <name type="scientific">Ascochyta lentis</name>
    <dbReference type="NCBI Taxonomy" id="205686"/>
    <lineage>
        <taxon>Eukaryota</taxon>
        <taxon>Fungi</taxon>
        <taxon>Dikarya</taxon>
        <taxon>Ascomycota</taxon>
        <taxon>Pezizomycotina</taxon>
        <taxon>Dothideomycetes</taxon>
        <taxon>Pleosporomycetidae</taxon>
        <taxon>Pleosporales</taxon>
        <taxon>Pleosporineae</taxon>
        <taxon>Didymellaceae</taxon>
        <taxon>Ascochyta</taxon>
    </lineage>
</organism>
<feature type="compositionally biased region" description="Basic and acidic residues" evidence="1">
    <location>
        <begin position="183"/>
        <end position="198"/>
    </location>
</feature>
<evidence type="ECO:0000256" key="2">
    <source>
        <dbReference type="SAM" id="Phobius"/>
    </source>
</evidence>
<reference evidence="3" key="2">
    <citation type="submission" date="2020-09" db="EMBL/GenBank/DDBJ databases">
        <title>Reference genome assembly for Australian Ascochyta lentis isolate Al4.</title>
        <authorList>
            <person name="Lee R.C."/>
            <person name="Farfan-Caceres L.M."/>
            <person name="Debler J.W."/>
            <person name="Williams A.H."/>
            <person name="Henares B.M."/>
        </authorList>
    </citation>
    <scope>NUCLEOTIDE SEQUENCE</scope>
    <source>
        <strain evidence="3">Al4</strain>
    </source>
</reference>
<evidence type="ECO:0000256" key="1">
    <source>
        <dbReference type="SAM" id="MobiDB-lite"/>
    </source>
</evidence>
<keyword evidence="2" id="KW-0812">Transmembrane</keyword>
<sequence length="274" mass="29692">MSVVVRTALDVASNVGTTIGHTTNRLLPPKQRERALENLRAFSLRNPKLASFLAAQTALAGLPILVFLAFTIATLVVSLVACIFIGAIIALLSTLFITGFALLFAVPIVFVGSCTASITFLWGLAAYLVLQRINGGETPVQPGSKVGDALDELTGRRLRDLVDRADADAQQARLAVDSSQDTEVPKERENRRGNHETRGSPPRRRDHGQTNGSSYGREVGEEGEEGRMRNAEIGAREHQKGKTGTRDLTVTGHDSAVEKVFDWKTEFQQEGLTA</sequence>
<evidence type="ECO:0000313" key="3">
    <source>
        <dbReference type="EMBL" id="KAF9695161.1"/>
    </source>
</evidence>
<evidence type="ECO:0000313" key="4">
    <source>
        <dbReference type="Proteomes" id="UP000651452"/>
    </source>
</evidence>
<feature type="compositionally biased region" description="Basic and acidic residues" evidence="1">
    <location>
        <begin position="225"/>
        <end position="240"/>
    </location>
</feature>
<dbReference type="Proteomes" id="UP000651452">
    <property type="component" value="Unassembled WGS sequence"/>
</dbReference>
<proteinExistence type="predicted"/>